<feature type="coiled-coil region" evidence="1">
    <location>
        <begin position="130"/>
        <end position="160"/>
    </location>
</feature>
<protein>
    <submittedName>
        <fullName evidence="2">Uncharacterized protein</fullName>
    </submittedName>
</protein>
<gene>
    <name evidence="2" type="ORF">AQJ46_47955</name>
</gene>
<dbReference type="Proteomes" id="UP000053669">
    <property type="component" value="Unassembled WGS sequence"/>
</dbReference>
<sequence length="206" mass="22729">MQLDPRRGPLCVVQATITAASGSVEFVSLSMPTAPFGTPAWQLPNLVSYLHARYDRKEEPTASSFRDHMRGRIALPSPAADYPYAALHDDRVACLLSLVIAPGQESAWPQASLALLQQESRPTRCSWSSLEHERGTLAVLRRALREAQAEQLRLADLMRQGDHPAAKELHGLAERVAEWTRGMYEMARAAHTAARAADARRALHST</sequence>
<name>A0A101RKR5_9ACTN</name>
<reference evidence="2 3" key="1">
    <citation type="submission" date="2015-10" db="EMBL/GenBank/DDBJ databases">
        <title>Draft genome sequence of Streptomyces canus DSM 40017, type strain for the species Streptomyces canus.</title>
        <authorList>
            <person name="Ruckert C."/>
            <person name="Winkler A."/>
            <person name="Kalinowski J."/>
            <person name="Kampfer P."/>
            <person name="Glaeser S."/>
        </authorList>
    </citation>
    <scope>NUCLEOTIDE SEQUENCE [LARGE SCALE GENOMIC DNA]</scope>
    <source>
        <strain evidence="2 3">DSM 40017</strain>
    </source>
</reference>
<dbReference type="RefSeq" id="WP_059211666.1">
    <property type="nucleotide sequence ID" value="NZ_KQ948684.1"/>
</dbReference>
<comment type="caution">
    <text evidence="2">The sequence shown here is derived from an EMBL/GenBank/DDBJ whole genome shotgun (WGS) entry which is preliminary data.</text>
</comment>
<keyword evidence="1" id="KW-0175">Coiled coil</keyword>
<proteinExistence type="predicted"/>
<dbReference type="STRING" id="58343.AQJ46_47955"/>
<evidence type="ECO:0000313" key="3">
    <source>
        <dbReference type="Proteomes" id="UP000053669"/>
    </source>
</evidence>
<evidence type="ECO:0000313" key="2">
    <source>
        <dbReference type="EMBL" id="KUN57294.1"/>
    </source>
</evidence>
<evidence type="ECO:0000256" key="1">
    <source>
        <dbReference type="SAM" id="Coils"/>
    </source>
</evidence>
<accession>A0A101RKR5</accession>
<organism evidence="2 3">
    <name type="scientific">Streptomyces canus</name>
    <dbReference type="NCBI Taxonomy" id="58343"/>
    <lineage>
        <taxon>Bacteria</taxon>
        <taxon>Bacillati</taxon>
        <taxon>Actinomycetota</taxon>
        <taxon>Actinomycetes</taxon>
        <taxon>Kitasatosporales</taxon>
        <taxon>Streptomycetaceae</taxon>
        <taxon>Streptomyces</taxon>
        <taxon>Streptomyces aurantiacus group</taxon>
    </lineage>
</organism>
<dbReference type="EMBL" id="LMWU01000074">
    <property type="protein sequence ID" value="KUN57294.1"/>
    <property type="molecule type" value="Genomic_DNA"/>
</dbReference>
<dbReference type="AlphaFoldDB" id="A0A101RKR5"/>